<gene>
    <name evidence="2" type="ORF">ACFOUO_03865</name>
</gene>
<dbReference type="RefSeq" id="WP_380702319.1">
    <property type="nucleotide sequence ID" value="NZ_JBHSAP010000007.1"/>
</dbReference>
<comment type="caution">
    <text evidence="2">The sequence shown here is derived from an EMBL/GenBank/DDBJ whole genome shotgun (WGS) entry which is preliminary data.</text>
</comment>
<accession>A0ABV8JF78</accession>
<sequence length="173" mass="20307">MESKAALHQFEEIAGHYVTELDRYSLEQFRQKPAPEEWSLGQMYHHLLMSLRFQLGMIEKCAEGTGEPGREKTGAGKHIFHVGEFPDMKIKLPDRPELIPENPTDKKEVKEQLLETIEKIRELEPKIASISTNQKAHHPALGWLNATEWFQLIPMHFRHHLRQKERLDQWVLQ</sequence>
<dbReference type="Pfam" id="PF12867">
    <property type="entry name" value="DinB_2"/>
    <property type="match status" value="1"/>
</dbReference>
<organism evidence="2 3">
    <name type="scientific">Salinithrix halophila</name>
    <dbReference type="NCBI Taxonomy" id="1485204"/>
    <lineage>
        <taxon>Bacteria</taxon>
        <taxon>Bacillati</taxon>
        <taxon>Bacillota</taxon>
        <taxon>Bacilli</taxon>
        <taxon>Bacillales</taxon>
        <taxon>Thermoactinomycetaceae</taxon>
        <taxon>Salinithrix</taxon>
    </lineage>
</organism>
<evidence type="ECO:0000313" key="2">
    <source>
        <dbReference type="EMBL" id="MFC4075939.1"/>
    </source>
</evidence>
<dbReference type="EMBL" id="JBHSAP010000007">
    <property type="protein sequence ID" value="MFC4075939.1"/>
    <property type="molecule type" value="Genomic_DNA"/>
</dbReference>
<feature type="domain" description="DinB-like" evidence="1">
    <location>
        <begin position="18"/>
        <end position="163"/>
    </location>
</feature>
<name>A0ABV8JF78_9BACL</name>
<evidence type="ECO:0000313" key="3">
    <source>
        <dbReference type="Proteomes" id="UP001595843"/>
    </source>
</evidence>
<evidence type="ECO:0000259" key="1">
    <source>
        <dbReference type="Pfam" id="PF12867"/>
    </source>
</evidence>
<dbReference type="Gene3D" id="1.20.120.450">
    <property type="entry name" value="dinb family like domain"/>
    <property type="match status" value="1"/>
</dbReference>
<reference evidence="3" key="1">
    <citation type="journal article" date="2019" name="Int. J. Syst. Evol. Microbiol.">
        <title>The Global Catalogue of Microorganisms (GCM) 10K type strain sequencing project: providing services to taxonomists for standard genome sequencing and annotation.</title>
        <authorList>
            <consortium name="The Broad Institute Genomics Platform"/>
            <consortium name="The Broad Institute Genome Sequencing Center for Infectious Disease"/>
            <person name="Wu L."/>
            <person name="Ma J."/>
        </authorList>
    </citation>
    <scope>NUCLEOTIDE SEQUENCE [LARGE SCALE GENOMIC DNA]</scope>
    <source>
        <strain evidence="3">IBRC-M 10813</strain>
    </source>
</reference>
<protein>
    <submittedName>
        <fullName evidence="2">DinB family protein</fullName>
    </submittedName>
</protein>
<proteinExistence type="predicted"/>
<dbReference type="SUPFAM" id="SSF109854">
    <property type="entry name" value="DinB/YfiT-like putative metalloenzymes"/>
    <property type="match status" value="1"/>
</dbReference>
<dbReference type="InterPro" id="IPR034660">
    <property type="entry name" value="DinB/YfiT-like"/>
</dbReference>
<dbReference type="InterPro" id="IPR024775">
    <property type="entry name" value="DinB-like"/>
</dbReference>
<keyword evidence="3" id="KW-1185">Reference proteome</keyword>
<dbReference type="Proteomes" id="UP001595843">
    <property type="component" value="Unassembled WGS sequence"/>
</dbReference>